<dbReference type="AlphaFoldDB" id="A0A4Q1BBJ0"/>
<gene>
    <name evidence="2" type="ORF">M231_06532</name>
</gene>
<dbReference type="VEuPathDB" id="FungiDB:TREMEDRAFT_58802"/>
<feature type="compositionally biased region" description="Low complexity" evidence="1">
    <location>
        <begin position="423"/>
        <end position="433"/>
    </location>
</feature>
<comment type="caution">
    <text evidence="2">The sequence shown here is derived from an EMBL/GenBank/DDBJ whole genome shotgun (WGS) entry which is preliminary data.</text>
</comment>
<organism evidence="2 3">
    <name type="scientific">Tremella mesenterica</name>
    <name type="common">Jelly fungus</name>
    <dbReference type="NCBI Taxonomy" id="5217"/>
    <lineage>
        <taxon>Eukaryota</taxon>
        <taxon>Fungi</taxon>
        <taxon>Dikarya</taxon>
        <taxon>Basidiomycota</taxon>
        <taxon>Agaricomycotina</taxon>
        <taxon>Tremellomycetes</taxon>
        <taxon>Tremellales</taxon>
        <taxon>Tremellaceae</taxon>
        <taxon>Tremella</taxon>
    </lineage>
</organism>
<name>A0A4Q1BBJ0_TREME</name>
<protein>
    <submittedName>
        <fullName evidence="2">Uncharacterized protein</fullName>
    </submittedName>
</protein>
<accession>A0A4Q1BBJ0</accession>
<feature type="region of interest" description="Disordered" evidence="1">
    <location>
        <begin position="510"/>
        <end position="534"/>
    </location>
</feature>
<evidence type="ECO:0000313" key="2">
    <source>
        <dbReference type="EMBL" id="RXK36188.1"/>
    </source>
</evidence>
<evidence type="ECO:0000313" key="3">
    <source>
        <dbReference type="Proteomes" id="UP000289152"/>
    </source>
</evidence>
<sequence length="534" mass="58968">MSRQLDWYMSNNRACPSMRHSFVNPRDVFQPIPKQGANVRQEYFVPGTPGSLAALAQAQQAQQAYQFQQSSKSFVQIGRLPAHHEVVRPQVGGSGVNNLFPQSYTQIPYQGMPQSFTTSVQGQQDSHPVQGNYPSLQFGEEFLFDFGVDNHFPQSHTHIPHQGMPQSFTTSVQGQQDSYPVQGSHPSLQFGEEFLFDFGFDNHFPQSHLQIPSQGLPQSFATSATGQQGFDPVQGGLLLAHQEVVPHQQYEYGSDNLLPQSHTHIPQPLPQTFATSAQVQQSMNSGQEGLIPARQEETPSTAPRGRAGKNTSASPKKGGGGARKDRAPSSVRRPQKSPRQRSLDEVPYRKKGQSRAEYAAIFGVTIPQAVQLPGESTEDFVMRAQKEENKWWTKFMANRRQERCRKGKKNANENNEIDTSPDGTVVTSVSSGTSSEVTRCDDLAVKEMLAVLKSNVASAGWISETTNTSVCVETSNHTLEEQVPQQTFDFNSAGPSAEPLQAGSDVTLWRSFPTDRQPSDHNAILPPSAEWDDM</sequence>
<feature type="region of interest" description="Disordered" evidence="1">
    <location>
        <begin position="274"/>
        <end position="352"/>
    </location>
</feature>
<feature type="compositionally biased region" description="Polar residues" evidence="1">
    <location>
        <begin position="274"/>
        <end position="287"/>
    </location>
</feature>
<feature type="compositionally biased region" description="Polar residues" evidence="1">
    <location>
        <begin position="412"/>
        <end position="422"/>
    </location>
</feature>
<dbReference type="EMBL" id="SDIL01000105">
    <property type="protein sequence ID" value="RXK36188.1"/>
    <property type="molecule type" value="Genomic_DNA"/>
</dbReference>
<dbReference type="Proteomes" id="UP000289152">
    <property type="component" value="Unassembled WGS sequence"/>
</dbReference>
<feature type="region of interest" description="Disordered" evidence="1">
    <location>
        <begin position="403"/>
        <end position="433"/>
    </location>
</feature>
<dbReference type="InParanoid" id="A0A4Q1BBJ0"/>
<proteinExistence type="predicted"/>
<keyword evidence="3" id="KW-1185">Reference proteome</keyword>
<reference evidence="2 3" key="1">
    <citation type="submission" date="2016-06" db="EMBL/GenBank/DDBJ databases">
        <title>Evolution of pathogenesis and genome organization in the Tremellales.</title>
        <authorList>
            <person name="Cuomo C."/>
            <person name="Litvintseva A."/>
            <person name="Heitman J."/>
            <person name="Chen Y."/>
            <person name="Sun S."/>
            <person name="Springer D."/>
            <person name="Dromer F."/>
            <person name="Young S."/>
            <person name="Zeng Q."/>
            <person name="Chapman S."/>
            <person name="Gujja S."/>
            <person name="Saif S."/>
            <person name="Birren B."/>
        </authorList>
    </citation>
    <scope>NUCLEOTIDE SEQUENCE [LARGE SCALE GENOMIC DNA]</scope>
    <source>
        <strain evidence="2 3">ATCC 28783</strain>
    </source>
</reference>
<evidence type="ECO:0000256" key="1">
    <source>
        <dbReference type="SAM" id="MobiDB-lite"/>
    </source>
</evidence>